<evidence type="ECO:0000256" key="1">
    <source>
        <dbReference type="ARBA" id="ARBA00009136"/>
    </source>
</evidence>
<dbReference type="PANTHER" id="PTHR15397">
    <property type="entry name" value="SODIUM-GLUCOSE COTRANSPORTER REGULATORY PROTEIN -RELATED"/>
    <property type="match status" value="1"/>
</dbReference>
<feature type="region of interest" description="Disordered" evidence="6">
    <location>
        <begin position="479"/>
        <end position="499"/>
    </location>
</feature>
<dbReference type="GO" id="GO:0004190">
    <property type="term" value="F:aspartic-type endopeptidase activity"/>
    <property type="evidence" value="ECO:0007669"/>
    <property type="project" value="UniProtKB-KW"/>
</dbReference>
<dbReference type="Gene3D" id="2.40.70.10">
    <property type="entry name" value="Acid Proteases"/>
    <property type="match status" value="1"/>
</dbReference>
<dbReference type="GO" id="GO:0072711">
    <property type="term" value="P:cellular response to hydroxyurea"/>
    <property type="evidence" value="ECO:0007669"/>
    <property type="project" value="UniProtKB-ARBA"/>
</dbReference>
<evidence type="ECO:0000256" key="2">
    <source>
        <dbReference type="ARBA" id="ARBA00022670"/>
    </source>
</evidence>
<sequence length="499" mass="55178">MLLTVFCLRRDRSELTFSLQVDADFELQNFRALCALESGVPASQSQIIFGEQPLTDNHRSLASYGLKDGDVVILQQVENGQALSPAPFPGLPRIDFSSIAVPGTSAQLSQSLQLPPPAPAPPDSTGAPAPPEPPSIPQGLDNPALLRAMLLANPHELSLLKERNPPLAEALLSGDLEKFTQVLVEQQEDRARREQERIRLFSADPFDLEAQAKIEEDIRQQNIEENMTIAMEEAPESFGQVVMLYINCKVNGHPVKAFVDSGAQMTIMSQACAERCNIMRLVDRRWAGIARGVGTQRIIGRVHLAQVQIEGDFLPCSFSILEEQPMDMLLGLDMLKRHQCSIDLKNNMLVIGTTGSQTSFLPEGELPECARLAYGPGREDMRPDELADQELAEALQKSADEAVTGGIGQDGRLRHQRRKAKRRKHRAVSSPSAHRSQKCLSLRDCSVPLPPKRLLRTGVSVDLVRRARNPRIQLASSAVELRDRQTDRQSAWPPSRLSL</sequence>
<dbReference type="CDD" id="cd05479">
    <property type="entry name" value="RP_DDI"/>
    <property type="match status" value="1"/>
</dbReference>
<dbReference type="Pfam" id="PF24669">
    <property type="entry name" value="Ddi2_HDD"/>
    <property type="match status" value="1"/>
</dbReference>
<dbReference type="PROSITE" id="PS50053">
    <property type="entry name" value="UBIQUITIN_2"/>
    <property type="match status" value="1"/>
</dbReference>
<dbReference type="EMBL" id="JAOTOJ010000017">
    <property type="protein sequence ID" value="KAK9391946.1"/>
    <property type="molecule type" value="Genomic_DNA"/>
</dbReference>
<comment type="caution">
    <text evidence="8">The sequence shown here is derived from an EMBL/GenBank/DDBJ whole genome shotgun (WGS) entry which is preliminary data.</text>
</comment>
<accession>A0AAW1ARA7</accession>
<evidence type="ECO:0000313" key="8">
    <source>
        <dbReference type="EMBL" id="KAK9391946.1"/>
    </source>
</evidence>
<evidence type="ECO:0000256" key="4">
    <source>
        <dbReference type="ARBA" id="ARBA00022801"/>
    </source>
</evidence>
<name>A0AAW1ARA7_CROAD</name>
<keyword evidence="4" id="KW-0378">Hydrolase</keyword>
<feature type="region of interest" description="Disordered" evidence="6">
    <location>
        <begin position="107"/>
        <end position="141"/>
    </location>
</feature>
<feature type="compositionally biased region" description="Basic residues" evidence="6">
    <location>
        <begin position="414"/>
        <end position="427"/>
    </location>
</feature>
<dbReference type="FunFam" id="3.10.20.90:FF:000107">
    <property type="entry name" value="protein DDI1 homolog 2 isoform X1"/>
    <property type="match status" value="1"/>
</dbReference>
<dbReference type="GO" id="GO:0051603">
    <property type="term" value="P:proteolysis involved in protein catabolic process"/>
    <property type="evidence" value="ECO:0007669"/>
    <property type="project" value="UniProtKB-ARBA"/>
</dbReference>
<dbReference type="SUPFAM" id="SSF50630">
    <property type="entry name" value="Acid proteases"/>
    <property type="match status" value="1"/>
</dbReference>
<keyword evidence="2" id="KW-0645">Protease</keyword>
<feature type="coiled-coil region" evidence="5">
    <location>
        <begin position="176"/>
        <end position="204"/>
    </location>
</feature>
<evidence type="ECO:0000256" key="6">
    <source>
        <dbReference type="SAM" id="MobiDB-lite"/>
    </source>
</evidence>
<reference evidence="8 9" key="1">
    <citation type="journal article" date="2024" name="Proc. Natl. Acad. Sci. U.S.A.">
        <title>The genetic regulatory architecture and epigenomic basis for age-related changes in rattlesnake venom.</title>
        <authorList>
            <person name="Hogan M.P."/>
            <person name="Holding M.L."/>
            <person name="Nystrom G.S."/>
            <person name="Colston T.J."/>
            <person name="Bartlett D.A."/>
            <person name="Mason A.J."/>
            <person name="Ellsworth S.A."/>
            <person name="Rautsaw R.M."/>
            <person name="Lawrence K.C."/>
            <person name="Strickland J.L."/>
            <person name="He B."/>
            <person name="Fraser P."/>
            <person name="Margres M.J."/>
            <person name="Gilbert D.M."/>
            <person name="Gibbs H.L."/>
            <person name="Parkinson C.L."/>
            <person name="Rokyta D.R."/>
        </authorList>
    </citation>
    <scope>NUCLEOTIDE SEQUENCE [LARGE SCALE GENOMIC DNA]</scope>
    <source>
        <strain evidence="8">DRR0105</strain>
    </source>
</reference>
<dbReference type="InterPro" id="IPR029071">
    <property type="entry name" value="Ubiquitin-like_domsf"/>
</dbReference>
<dbReference type="InterPro" id="IPR057273">
    <property type="entry name" value="Ddi1/2_HDD"/>
</dbReference>
<protein>
    <submittedName>
        <fullName evidence="8">Regulatory solute carrier protein family 1 member 1</fullName>
    </submittedName>
</protein>
<evidence type="ECO:0000256" key="5">
    <source>
        <dbReference type="SAM" id="Coils"/>
    </source>
</evidence>
<dbReference type="Gene3D" id="3.10.20.90">
    <property type="entry name" value="Phosphatidylinositol 3-kinase Catalytic Subunit, Chain A, domain 1"/>
    <property type="match status" value="1"/>
</dbReference>
<proteinExistence type="inferred from homology"/>
<feature type="compositionally biased region" description="Pro residues" evidence="6">
    <location>
        <begin position="114"/>
        <end position="136"/>
    </location>
</feature>
<dbReference type="InterPro" id="IPR033882">
    <property type="entry name" value="DDI1_N"/>
</dbReference>
<dbReference type="InterPro" id="IPR000626">
    <property type="entry name" value="Ubiquitin-like_dom"/>
</dbReference>
<dbReference type="InterPro" id="IPR019103">
    <property type="entry name" value="Peptidase_aspartic_DDI1-type"/>
</dbReference>
<keyword evidence="3" id="KW-0064">Aspartyl protease</keyword>
<dbReference type="FunFam" id="2.40.70.10:FF:000005">
    <property type="entry name" value="DNA damage inducible 1 homolog 2"/>
    <property type="match status" value="1"/>
</dbReference>
<evidence type="ECO:0000256" key="3">
    <source>
        <dbReference type="ARBA" id="ARBA00022750"/>
    </source>
</evidence>
<keyword evidence="5" id="KW-0175">Coiled coil</keyword>
<keyword evidence="9" id="KW-1185">Reference proteome</keyword>
<dbReference type="GO" id="GO:0097752">
    <property type="term" value="P:regulation of DNA stability"/>
    <property type="evidence" value="ECO:0007669"/>
    <property type="project" value="UniProtKB-ARBA"/>
</dbReference>
<dbReference type="Proteomes" id="UP001474421">
    <property type="component" value="Unassembled WGS sequence"/>
</dbReference>
<evidence type="ECO:0000259" key="7">
    <source>
        <dbReference type="PROSITE" id="PS50053"/>
    </source>
</evidence>
<feature type="region of interest" description="Disordered" evidence="6">
    <location>
        <begin position="405"/>
        <end position="435"/>
    </location>
</feature>
<dbReference type="Pfam" id="PF09668">
    <property type="entry name" value="Asp_protease"/>
    <property type="match status" value="1"/>
</dbReference>
<dbReference type="AlphaFoldDB" id="A0AAW1ARA7"/>
<dbReference type="Pfam" id="PF00240">
    <property type="entry name" value="ubiquitin"/>
    <property type="match status" value="1"/>
</dbReference>
<dbReference type="SUPFAM" id="SSF54236">
    <property type="entry name" value="Ubiquitin-like"/>
    <property type="match status" value="1"/>
</dbReference>
<feature type="domain" description="Ubiquitin-like" evidence="7">
    <location>
        <begin position="1"/>
        <end position="81"/>
    </location>
</feature>
<dbReference type="PANTHER" id="PTHR15397:SF3">
    <property type="entry name" value="DNA DAMAGE INDUCIBLE 1 HOMOLOG 2"/>
    <property type="match status" value="1"/>
</dbReference>
<evidence type="ECO:0000313" key="9">
    <source>
        <dbReference type="Proteomes" id="UP001474421"/>
    </source>
</evidence>
<comment type="similarity">
    <text evidence="1">Belongs to the DDI1 family.</text>
</comment>
<dbReference type="GO" id="GO:0031647">
    <property type="term" value="P:regulation of protein stability"/>
    <property type="evidence" value="ECO:0007669"/>
    <property type="project" value="UniProtKB-ARBA"/>
</dbReference>
<dbReference type="InterPro" id="IPR021109">
    <property type="entry name" value="Peptidase_aspartic_dom_sf"/>
</dbReference>
<gene>
    <name evidence="8" type="ORF">NXF25_017533</name>
</gene>
<organism evidence="8 9">
    <name type="scientific">Crotalus adamanteus</name>
    <name type="common">Eastern diamondback rattlesnake</name>
    <dbReference type="NCBI Taxonomy" id="8729"/>
    <lineage>
        <taxon>Eukaryota</taxon>
        <taxon>Metazoa</taxon>
        <taxon>Chordata</taxon>
        <taxon>Craniata</taxon>
        <taxon>Vertebrata</taxon>
        <taxon>Euteleostomi</taxon>
        <taxon>Lepidosauria</taxon>
        <taxon>Squamata</taxon>
        <taxon>Bifurcata</taxon>
        <taxon>Unidentata</taxon>
        <taxon>Episquamata</taxon>
        <taxon>Toxicofera</taxon>
        <taxon>Serpentes</taxon>
        <taxon>Colubroidea</taxon>
        <taxon>Viperidae</taxon>
        <taxon>Crotalinae</taxon>
        <taxon>Crotalus</taxon>
    </lineage>
</organism>
<dbReference type="CDD" id="cd01796">
    <property type="entry name" value="Ubl_Ddi1_like"/>
    <property type="match status" value="1"/>
</dbReference>